<dbReference type="EMBL" id="CABPRJ010002368">
    <property type="protein sequence ID" value="VVC43277.1"/>
    <property type="molecule type" value="Genomic_DNA"/>
</dbReference>
<feature type="transmembrane region" description="Helical" evidence="1">
    <location>
        <begin position="132"/>
        <end position="152"/>
    </location>
</feature>
<keyword evidence="1" id="KW-0812">Transmembrane</keyword>
<evidence type="ECO:0000256" key="1">
    <source>
        <dbReference type="SAM" id="Phobius"/>
    </source>
</evidence>
<accession>A0A5E4NLL8</accession>
<sequence>MATGMFGKCVVKLLVVISVTIGLHFLIVSMLGFGRFLAGFSSPLSVCLPSDIHNIYFRIIVDWTLASCYLYSPRIVGCAVQQIVNLSGLPSCYFKFTKIVLLVSILNGKITLWQAIPEICLWHLNYAEHTHLYLHCSMWIIWLMIVFAIDIMEITGVKTVM</sequence>
<keyword evidence="1" id="KW-0472">Membrane</keyword>
<proteinExistence type="predicted"/>
<feature type="transmembrane region" description="Helical" evidence="1">
    <location>
        <begin position="12"/>
        <end position="35"/>
    </location>
</feature>
<keyword evidence="3" id="KW-1185">Reference proteome</keyword>
<name>A0A5E4NLL8_9HEMI</name>
<evidence type="ECO:0000313" key="3">
    <source>
        <dbReference type="Proteomes" id="UP000325440"/>
    </source>
</evidence>
<keyword evidence="1" id="KW-1133">Transmembrane helix</keyword>
<organism evidence="2 3">
    <name type="scientific">Cinara cedri</name>
    <dbReference type="NCBI Taxonomy" id="506608"/>
    <lineage>
        <taxon>Eukaryota</taxon>
        <taxon>Metazoa</taxon>
        <taxon>Ecdysozoa</taxon>
        <taxon>Arthropoda</taxon>
        <taxon>Hexapoda</taxon>
        <taxon>Insecta</taxon>
        <taxon>Pterygota</taxon>
        <taxon>Neoptera</taxon>
        <taxon>Paraneoptera</taxon>
        <taxon>Hemiptera</taxon>
        <taxon>Sternorrhyncha</taxon>
        <taxon>Aphidomorpha</taxon>
        <taxon>Aphidoidea</taxon>
        <taxon>Aphididae</taxon>
        <taxon>Lachninae</taxon>
        <taxon>Cinara</taxon>
    </lineage>
</organism>
<dbReference type="Proteomes" id="UP000325440">
    <property type="component" value="Unassembled WGS sequence"/>
</dbReference>
<evidence type="ECO:0000313" key="2">
    <source>
        <dbReference type="EMBL" id="VVC43277.1"/>
    </source>
</evidence>
<dbReference type="OrthoDB" id="10050858at2759"/>
<reference evidence="2 3" key="1">
    <citation type="submission" date="2019-08" db="EMBL/GenBank/DDBJ databases">
        <authorList>
            <person name="Alioto T."/>
            <person name="Alioto T."/>
            <person name="Gomez Garrido J."/>
        </authorList>
    </citation>
    <scope>NUCLEOTIDE SEQUENCE [LARGE SCALE GENOMIC DNA]</scope>
</reference>
<dbReference type="AlphaFoldDB" id="A0A5E4NLL8"/>
<gene>
    <name evidence="2" type="ORF">CINCED_3A001664</name>
</gene>
<protein>
    <submittedName>
        <fullName evidence="2">Uncharacterized protein</fullName>
    </submittedName>
</protein>